<comment type="caution">
    <text evidence="2">The sequence shown here is derived from an EMBL/GenBank/DDBJ whole genome shotgun (WGS) entry which is preliminary data.</text>
</comment>
<keyword evidence="3" id="KW-1185">Reference proteome</keyword>
<dbReference type="OrthoDB" id="121542at2759"/>
<organism evidence="2 3">
    <name type="scientific">Phytophthora fragariae</name>
    <dbReference type="NCBI Taxonomy" id="53985"/>
    <lineage>
        <taxon>Eukaryota</taxon>
        <taxon>Sar</taxon>
        <taxon>Stramenopiles</taxon>
        <taxon>Oomycota</taxon>
        <taxon>Peronosporomycetes</taxon>
        <taxon>Peronosporales</taxon>
        <taxon>Peronosporaceae</taxon>
        <taxon>Phytophthora</taxon>
    </lineage>
</organism>
<dbReference type="AlphaFoldDB" id="A0A6A3WGH2"/>
<evidence type="ECO:0000313" key="2">
    <source>
        <dbReference type="EMBL" id="KAE9184628.1"/>
    </source>
</evidence>
<accession>A0A6A3WGH2</accession>
<name>A0A6A3WGH2_9STRA</name>
<gene>
    <name evidence="2" type="ORF">PF005_g21598</name>
</gene>
<evidence type="ECO:0000313" key="3">
    <source>
        <dbReference type="Proteomes" id="UP000433483"/>
    </source>
</evidence>
<sequence>MKKLLDSSLRSTLQGQRLHSLEDLEFVLKQYEEMHQDEDYETPPPRRESRPDYMFSGKFRPKRPAKAYVAQNRAGSSSEDEKQMHFQETAEEIPDQEVETVSSESQFAEDW</sequence>
<protein>
    <submittedName>
        <fullName evidence="2">Uncharacterized protein</fullName>
    </submittedName>
</protein>
<dbReference type="Proteomes" id="UP000433483">
    <property type="component" value="Unassembled WGS sequence"/>
</dbReference>
<evidence type="ECO:0000256" key="1">
    <source>
        <dbReference type="SAM" id="MobiDB-lite"/>
    </source>
</evidence>
<reference evidence="2 3" key="1">
    <citation type="submission" date="2018-08" db="EMBL/GenBank/DDBJ databases">
        <title>Genomic investigation of the strawberry pathogen Phytophthora fragariae indicates pathogenicity is determined by transcriptional variation in three key races.</title>
        <authorList>
            <person name="Adams T.M."/>
            <person name="Armitage A.D."/>
            <person name="Sobczyk M.K."/>
            <person name="Bates H.J."/>
            <person name="Dunwell J.M."/>
            <person name="Nellist C.F."/>
            <person name="Harrison R.J."/>
        </authorList>
    </citation>
    <scope>NUCLEOTIDE SEQUENCE [LARGE SCALE GENOMIC DNA]</scope>
    <source>
        <strain evidence="2 3">NOV-27</strain>
    </source>
</reference>
<dbReference type="EMBL" id="QXGB01001856">
    <property type="protein sequence ID" value="KAE9184628.1"/>
    <property type="molecule type" value="Genomic_DNA"/>
</dbReference>
<feature type="region of interest" description="Disordered" evidence="1">
    <location>
        <begin position="35"/>
        <end position="111"/>
    </location>
</feature>
<feature type="compositionally biased region" description="Acidic residues" evidence="1">
    <location>
        <begin position="89"/>
        <end position="98"/>
    </location>
</feature>
<feature type="compositionally biased region" description="Polar residues" evidence="1">
    <location>
        <begin position="99"/>
        <end position="111"/>
    </location>
</feature>
<proteinExistence type="predicted"/>